<keyword evidence="3" id="KW-1185">Reference proteome</keyword>
<organism evidence="2 3">
    <name type="scientific">Pocillopora meandrina</name>
    <dbReference type="NCBI Taxonomy" id="46732"/>
    <lineage>
        <taxon>Eukaryota</taxon>
        <taxon>Metazoa</taxon>
        <taxon>Cnidaria</taxon>
        <taxon>Anthozoa</taxon>
        <taxon>Hexacorallia</taxon>
        <taxon>Scleractinia</taxon>
        <taxon>Astrocoeniina</taxon>
        <taxon>Pocilloporidae</taxon>
        <taxon>Pocillopora</taxon>
    </lineage>
</organism>
<keyword evidence="1" id="KW-1133">Transmembrane helix</keyword>
<dbReference type="Proteomes" id="UP001159428">
    <property type="component" value="Unassembled WGS sequence"/>
</dbReference>
<keyword evidence="1" id="KW-0812">Transmembrane</keyword>
<accession>A0AAU9XMJ6</accession>
<dbReference type="Gene3D" id="2.60.40.10">
    <property type="entry name" value="Immunoglobulins"/>
    <property type="match status" value="1"/>
</dbReference>
<feature type="transmembrane region" description="Helical" evidence="1">
    <location>
        <begin position="20"/>
        <end position="41"/>
    </location>
</feature>
<protein>
    <submittedName>
        <fullName evidence="2">Uncharacterized protein</fullName>
    </submittedName>
</protein>
<name>A0AAU9XMJ6_9CNID</name>
<reference evidence="2 3" key="1">
    <citation type="submission" date="2022-05" db="EMBL/GenBank/DDBJ databases">
        <authorList>
            <consortium name="Genoscope - CEA"/>
            <person name="William W."/>
        </authorList>
    </citation>
    <scope>NUCLEOTIDE SEQUENCE [LARGE SCALE GENOMIC DNA]</scope>
</reference>
<proteinExistence type="predicted"/>
<comment type="caution">
    <text evidence="2">The sequence shown here is derived from an EMBL/GenBank/DDBJ whole genome shotgun (WGS) entry which is preliminary data.</text>
</comment>
<dbReference type="EMBL" id="CALNXJ010000047">
    <property type="protein sequence ID" value="CAH3150340.1"/>
    <property type="molecule type" value="Genomic_DNA"/>
</dbReference>
<dbReference type="AlphaFoldDB" id="A0AAU9XMJ6"/>
<keyword evidence="1" id="KW-0472">Membrane</keyword>
<evidence type="ECO:0000313" key="3">
    <source>
        <dbReference type="Proteomes" id="UP001159428"/>
    </source>
</evidence>
<sequence>MILMKFVISRSQEASRMRLIRFYIPFFISVVPVLITVASTIQPRQSSATRTEGSSFLFEWDFHLQDEDKIELTGFIFGLWENGYTTFYLMTVTKQGRVISNPQLSKTHPTYVGRVTWVGNISKSYLAYKLVNLTFFDSNTYGCQIDVGGFRRTIHSKITVHVQAINASKTPEMSVSSIWIHASNATSSKFVPSLKAGVLENVTAGSVPTSNSNILVLHGRAGSAKSKWEIGVEYLSYLSVLAIPHFFRL</sequence>
<evidence type="ECO:0000256" key="1">
    <source>
        <dbReference type="SAM" id="Phobius"/>
    </source>
</evidence>
<evidence type="ECO:0000313" key="2">
    <source>
        <dbReference type="EMBL" id="CAH3150340.1"/>
    </source>
</evidence>
<dbReference type="InterPro" id="IPR013783">
    <property type="entry name" value="Ig-like_fold"/>
</dbReference>
<gene>
    <name evidence="2" type="ORF">PMEA_00024736</name>
</gene>